<dbReference type="AlphaFoldDB" id="A0A395NU56"/>
<evidence type="ECO:0000256" key="1">
    <source>
        <dbReference type="SAM" id="MobiDB-lite"/>
    </source>
</evidence>
<gene>
    <name evidence="2" type="ORF">TARUN_2749</name>
</gene>
<dbReference type="Proteomes" id="UP000266272">
    <property type="component" value="Unassembled WGS sequence"/>
</dbReference>
<organism evidence="2 3">
    <name type="scientific">Trichoderma arundinaceum</name>
    <dbReference type="NCBI Taxonomy" id="490622"/>
    <lineage>
        <taxon>Eukaryota</taxon>
        <taxon>Fungi</taxon>
        <taxon>Dikarya</taxon>
        <taxon>Ascomycota</taxon>
        <taxon>Pezizomycotina</taxon>
        <taxon>Sordariomycetes</taxon>
        <taxon>Hypocreomycetidae</taxon>
        <taxon>Hypocreales</taxon>
        <taxon>Hypocreaceae</taxon>
        <taxon>Trichoderma</taxon>
    </lineage>
</organism>
<evidence type="ECO:0000313" key="2">
    <source>
        <dbReference type="EMBL" id="RFU79483.1"/>
    </source>
</evidence>
<name>A0A395NU56_TRIAR</name>
<comment type="caution">
    <text evidence="2">The sequence shown here is derived from an EMBL/GenBank/DDBJ whole genome shotgun (WGS) entry which is preliminary data.</text>
</comment>
<protein>
    <submittedName>
        <fullName evidence="2">Uncharacterized protein</fullName>
    </submittedName>
</protein>
<accession>A0A395NU56</accession>
<evidence type="ECO:0000313" key="3">
    <source>
        <dbReference type="Proteomes" id="UP000266272"/>
    </source>
</evidence>
<feature type="region of interest" description="Disordered" evidence="1">
    <location>
        <begin position="178"/>
        <end position="209"/>
    </location>
</feature>
<reference evidence="2 3" key="1">
    <citation type="journal article" date="2018" name="PLoS Pathog.">
        <title>Evolution of structural diversity of trichothecenes, a family of toxins produced by plant pathogenic and entomopathogenic fungi.</title>
        <authorList>
            <person name="Proctor R.H."/>
            <person name="McCormick S.P."/>
            <person name="Kim H.S."/>
            <person name="Cardoza R.E."/>
            <person name="Stanley A.M."/>
            <person name="Lindo L."/>
            <person name="Kelly A."/>
            <person name="Brown D.W."/>
            <person name="Lee T."/>
            <person name="Vaughan M.M."/>
            <person name="Alexander N.J."/>
            <person name="Busman M."/>
            <person name="Gutierrez S."/>
        </authorList>
    </citation>
    <scope>NUCLEOTIDE SEQUENCE [LARGE SCALE GENOMIC DNA]</scope>
    <source>
        <strain evidence="2 3">IBT 40837</strain>
    </source>
</reference>
<dbReference type="EMBL" id="PXOA01000155">
    <property type="protein sequence ID" value="RFU79483.1"/>
    <property type="molecule type" value="Genomic_DNA"/>
</dbReference>
<feature type="compositionally biased region" description="Acidic residues" evidence="1">
    <location>
        <begin position="181"/>
        <end position="190"/>
    </location>
</feature>
<sequence>MLWPPPPSTLGAQCCRAHLRFSSQYGAHVALPYFTAFSAPVDGEWTERYVGVARTTGCGGHAVPSTARRHAPCECAPLAATPVRNIPIPPSRLQGSKLDTVDVSPTPMASIQRDVLGRSARCAIAVQVASTSMHVRGRSQRRYEVRGTANNFCSCSKLATEQPGARAREAEQNVCERSVQVEEEEEEEERQPDTRSKNKRKTARPQPTIGSALVFRIPGLLDAPPPLPLSLSLGL</sequence>
<proteinExistence type="predicted"/>
<keyword evidence="3" id="KW-1185">Reference proteome</keyword>